<dbReference type="PROSITE" id="PS50048">
    <property type="entry name" value="ZN2_CY6_FUNGAL_2"/>
    <property type="match status" value="1"/>
</dbReference>
<evidence type="ECO:0000256" key="2">
    <source>
        <dbReference type="ARBA" id="ARBA00023015"/>
    </source>
</evidence>
<comment type="subcellular location">
    <subcellularLocation>
        <location evidence="1">Nucleus</location>
    </subcellularLocation>
</comment>
<dbReference type="PANTHER" id="PTHR37534:SF17">
    <property type="entry name" value="ZN(2)-C6 FUNGAL-TYPE DOMAIN-CONTAINING PROTEIN"/>
    <property type="match status" value="1"/>
</dbReference>
<dbReference type="GO" id="GO:0000976">
    <property type="term" value="F:transcription cis-regulatory region binding"/>
    <property type="evidence" value="ECO:0007669"/>
    <property type="project" value="TreeGrafter"/>
</dbReference>
<name>A0AAD6HNC1_9EURO</name>
<proteinExistence type="predicted"/>
<protein>
    <recommendedName>
        <fullName evidence="6">Zn(2)-C6 fungal-type domain-containing protein</fullName>
    </recommendedName>
</protein>
<dbReference type="GO" id="GO:0008270">
    <property type="term" value="F:zinc ion binding"/>
    <property type="evidence" value="ECO:0007669"/>
    <property type="project" value="InterPro"/>
</dbReference>
<organism evidence="7 8">
    <name type="scientific">Penicillium malachiteum</name>
    <dbReference type="NCBI Taxonomy" id="1324776"/>
    <lineage>
        <taxon>Eukaryota</taxon>
        <taxon>Fungi</taxon>
        <taxon>Dikarya</taxon>
        <taxon>Ascomycota</taxon>
        <taxon>Pezizomycotina</taxon>
        <taxon>Eurotiomycetes</taxon>
        <taxon>Eurotiomycetidae</taxon>
        <taxon>Eurotiales</taxon>
        <taxon>Aspergillaceae</taxon>
        <taxon>Penicillium</taxon>
    </lineage>
</organism>
<keyword evidence="5" id="KW-0539">Nucleus</keyword>
<keyword evidence="4" id="KW-0804">Transcription</keyword>
<dbReference type="InterPro" id="IPR036864">
    <property type="entry name" value="Zn2-C6_fun-type_DNA-bd_sf"/>
</dbReference>
<accession>A0AAD6HNC1</accession>
<reference evidence="7" key="1">
    <citation type="journal article" date="2023" name="IMA Fungus">
        <title>Comparative genomic study of the Penicillium genus elucidates a diverse pangenome and 15 lateral gene transfer events.</title>
        <authorList>
            <person name="Petersen C."/>
            <person name="Sorensen T."/>
            <person name="Nielsen M.R."/>
            <person name="Sondergaard T.E."/>
            <person name="Sorensen J.L."/>
            <person name="Fitzpatrick D.A."/>
            <person name="Frisvad J.C."/>
            <person name="Nielsen K.L."/>
        </authorList>
    </citation>
    <scope>NUCLEOTIDE SEQUENCE</scope>
    <source>
        <strain evidence="7">IBT 17514</strain>
    </source>
</reference>
<dbReference type="PROSITE" id="PS00463">
    <property type="entry name" value="ZN2_CY6_FUNGAL_1"/>
    <property type="match status" value="1"/>
</dbReference>
<dbReference type="Pfam" id="PF11951">
    <property type="entry name" value="Fungal_trans_2"/>
    <property type="match status" value="1"/>
</dbReference>
<dbReference type="AlphaFoldDB" id="A0AAD6HNC1"/>
<dbReference type="Gene3D" id="4.10.240.10">
    <property type="entry name" value="Zn(2)-C6 fungal-type DNA-binding domain"/>
    <property type="match status" value="1"/>
</dbReference>
<gene>
    <name evidence="7" type="ORF">N7493_005535</name>
</gene>
<dbReference type="GO" id="GO:0000981">
    <property type="term" value="F:DNA-binding transcription factor activity, RNA polymerase II-specific"/>
    <property type="evidence" value="ECO:0007669"/>
    <property type="project" value="InterPro"/>
</dbReference>
<feature type="domain" description="Zn(2)-C6 fungal-type" evidence="6">
    <location>
        <begin position="10"/>
        <end position="39"/>
    </location>
</feature>
<keyword evidence="3" id="KW-0238">DNA-binding</keyword>
<keyword evidence="8" id="KW-1185">Reference proteome</keyword>
<evidence type="ECO:0000259" key="6">
    <source>
        <dbReference type="PROSITE" id="PS50048"/>
    </source>
</evidence>
<sequence>MTAPDSKAKGCFQCSKRRIICDRTEPTCNKCQKKGIECSGLGRIRFSNGVAQRGRLKGCNIPVLENSSELAVAAQNHVQAQPSHKIRWKNEVSDHRIKKKTAKSVIRQDSSNFHQPRQAQQGSQINQDIHDSERELGSSVPQGDLIQKNHVIIPSSRPICNNLIGALRPWIPLLNPQARMLMSHFAEHVAPFMVVLDISNGYRDVLLPLACQDPLVQRAVGIVAAQHLTLSQPNFRRFAEEGRAALISRLRRDSFQGFPGQVFNMPTWATLITLLVGETITGSSEYVYLLQTLMYLVQSIDQTQASKEHNFLTKQSHMFQYLGQPLLGEEKGVEALTLPLERYLDWTYYNLPEDSEYNHLLSLSRTAFIKASQIYLGRVASDRDQFELLESLQKTVMRIDPEQSGSHALVWVCFIAAADSTDPEHRRFFMDRMYKIFEKTKFNNIAAGIQSLPTIWSLQGSGRKWTRYLTQLAPTLIM</sequence>
<evidence type="ECO:0000256" key="5">
    <source>
        <dbReference type="ARBA" id="ARBA00023242"/>
    </source>
</evidence>
<evidence type="ECO:0000256" key="1">
    <source>
        <dbReference type="ARBA" id="ARBA00004123"/>
    </source>
</evidence>
<dbReference type="GO" id="GO:0045944">
    <property type="term" value="P:positive regulation of transcription by RNA polymerase II"/>
    <property type="evidence" value="ECO:0007669"/>
    <property type="project" value="TreeGrafter"/>
</dbReference>
<dbReference type="Pfam" id="PF00172">
    <property type="entry name" value="Zn_clus"/>
    <property type="match status" value="1"/>
</dbReference>
<keyword evidence="2" id="KW-0805">Transcription regulation</keyword>
<evidence type="ECO:0000256" key="3">
    <source>
        <dbReference type="ARBA" id="ARBA00023125"/>
    </source>
</evidence>
<dbReference type="InterPro" id="IPR021858">
    <property type="entry name" value="Fun_TF"/>
</dbReference>
<dbReference type="CDD" id="cd00067">
    <property type="entry name" value="GAL4"/>
    <property type="match status" value="1"/>
</dbReference>
<evidence type="ECO:0000313" key="8">
    <source>
        <dbReference type="Proteomes" id="UP001215712"/>
    </source>
</evidence>
<dbReference type="PANTHER" id="PTHR37534">
    <property type="entry name" value="TRANSCRIPTIONAL ACTIVATOR PROTEIN UGA3"/>
    <property type="match status" value="1"/>
</dbReference>
<dbReference type="GO" id="GO:0005634">
    <property type="term" value="C:nucleus"/>
    <property type="evidence" value="ECO:0007669"/>
    <property type="project" value="UniProtKB-SubCell"/>
</dbReference>
<reference evidence="7" key="2">
    <citation type="submission" date="2023-01" db="EMBL/GenBank/DDBJ databases">
        <authorList>
            <person name="Petersen C."/>
        </authorList>
    </citation>
    <scope>NUCLEOTIDE SEQUENCE</scope>
    <source>
        <strain evidence="7">IBT 17514</strain>
    </source>
</reference>
<dbReference type="EMBL" id="JAQJAN010000006">
    <property type="protein sequence ID" value="KAJ5727715.1"/>
    <property type="molecule type" value="Genomic_DNA"/>
</dbReference>
<dbReference type="Proteomes" id="UP001215712">
    <property type="component" value="Unassembled WGS sequence"/>
</dbReference>
<dbReference type="SUPFAM" id="SSF57701">
    <property type="entry name" value="Zn2/Cys6 DNA-binding domain"/>
    <property type="match status" value="1"/>
</dbReference>
<evidence type="ECO:0000256" key="4">
    <source>
        <dbReference type="ARBA" id="ARBA00023163"/>
    </source>
</evidence>
<comment type="caution">
    <text evidence="7">The sequence shown here is derived from an EMBL/GenBank/DDBJ whole genome shotgun (WGS) entry which is preliminary data.</text>
</comment>
<dbReference type="InterPro" id="IPR001138">
    <property type="entry name" value="Zn2Cys6_DnaBD"/>
</dbReference>
<evidence type="ECO:0000313" key="7">
    <source>
        <dbReference type="EMBL" id="KAJ5727715.1"/>
    </source>
</evidence>